<evidence type="ECO:0000259" key="10">
    <source>
        <dbReference type="PROSITE" id="PS52029"/>
    </source>
</evidence>
<feature type="active site" description="Nucleophile" evidence="9">
    <location>
        <position position="244"/>
    </location>
</feature>
<gene>
    <name evidence="11" type="ORF">NSMM_150072</name>
</gene>
<dbReference type="InterPro" id="IPR005490">
    <property type="entry name" value="LD_TPept_cat_dom"/>
</dbReference>
<dbReference type="GO" id="GO:0071555">
    <property type="term" value="P:cell wall organization"/>
    <property type="evidence" value="ECO:0007669"/>
    <property type="project" value="UniProtKB-UniRule"/>
</dbReference>
<evidence type="ECO:0000256" key="5">
    <source>
        <dbReference type="ARBA" id="ARBA00022801"/>
    </source>
</evidence>
<keyword evidence="3" id="KW-0328">Glycosyltransferase</keyword>
<keyword evidence="12" id="KW-1185">Reference proteome</keyword>
<reference evidence="11 12" key="1">
    <citation type="submission" date="2016-10" db="EMBL/GenBank/DDBJ databases">
        <authorList>
            <person name="de Groot N.N."/>
        </authorList>
    </citation>
    <scope>NUCLEOTIDE SEQUENCE [LARGE SCALE GENOMIC DNA]</scope>
    <source>
        <strain evidence="11">1</strain>
    </source>
</reference>
<dbReference type="Pfam" id="PF03734">
    <property type="entry name" value="YkuD"/>
    <property type="match status" value="1"/>
</dbReference>
<dbReference type="AlphaFoldDB" id="A0A1G5SAV3"/>
<dbReference type="InterPro" id="IPR038063">
    <property type="entry name" value="Transpep_catalytic_dom"/>
</dbReference>
<dbReference type="GO" id="GO:0071972">
    <property type="term" value="F:peptidoglycan L,D-transpeptidase activity"/>
    <property type="evidence" value="ECO:0007669"/>
    <property type="project" value="TreeGrafter"/>
</dbReference>
<evidence type="ECO:0000313" key="12">
    <source>
        <dbReference type="Proteomes" id="UP000198729"/>
    </source>
</evidence>
<evidence type="ECO:0000256" key="8">
    <source>
        <dbReference type="ARBA" id="ARBA00023316"/>
    </source>
</evidence>
<dbReference type="PROSITE" id="PS52029">
    <property type="entry name" value="LD_TPASE"/>
    <property type="match status" value="1"/>
</dbReference>
<name>A0A1G5SAV3_9PROT</name>
<comment type="pathway">
    <text evidence="1 9">Cell wall biogenesis; peptidoglycan biosynthesis.</text>
</comment>
<dbReference type="CDD" id="cd16913">
    <property type="entry name" value="YkuD_like"/>
    <property type="match status" value="1"/>
</dbReference>
<dbReference type="Gene3D" id="2.40.440.10">
    <property type="entry name" value="L,D-transpeptidase catalytic domain-like"/>
    <property type="match status" value="1"/>
</dbReference>
<dbReference type="UniPathway" id="UPA00219"/>
<keyword evidence="4" id="KW-0808">Transferase</keyword>
<proteinExistence type="inferred from homology"/>
<organism evidence="11 12">
    <name type="scientific">Nitrosomonas mobilis</name>
    <dbReference type="NCBI Taxonomy" id="51642"/>
    <lineage>
        <taxon>Bacteria</taxon>
        <taxon>Pseudomonadati</taxon>
        <taxon>Pseudomonadota</taxon>
        <taxon>Betaproteobacteria</taxon>
        <taxon>Nitrosomonadales</taxon>
        <taxon>Nitrosomonadaceae</taxon>
        <taxon>Nitrosomonas</taxon>
    </lineage>
</organism>
<feature type="active site" description="Proton donor/acceptor" evidence="9">
    <location>
        <position position="228"/>
    </location>
</feature>
<evidence type="ECO:0000313" key="11">
    <source>
        <dbReference type="EMBL" id="SCZ84334.1"/>
    </source>
</evidence>
<dbReference type="EMBL" id="FMWO01000020">
    <property type="protein sequence ID" value="SCZ84334.1"/>
    <property type="molecule type" value="Genomic_DNA"/>
</dbReference>
<dbReference type="Proteomes" id="UP000198729">
    <property type="component" value="Unassembled WGS sequence"/>
</dbReference>
<dbReference type="STRING" id="51642.NSMM_150072"/>
<keyword evidence="7 9" id="KW-0573">Peptidoglycan synthesis</keyword>
<dbReference type="PANTHER" id="PTHR30582:SF24">
    <property type="entry name" value="L,D-TRANSPEPTIDASE ERFK_SRFK-RELATED"/>
    <property type="match status" value="1"/>
</dbReference>
<dbReference type="InterPro" id="IPR050979">
    <property type="entry name" value="LD-transpeptidase"/>
</dbReference>
<accession>A0A1G5SAV3</accession>
<dbReference type="GO" id="GO:0005576">
    <property type="term" value="C:extracellular region"/>
    <property type="evidence" value="ECO:0007669"/>
    <property type="project" value="TreeGrafter"/>
</dbReference>
<dbReference type="GO" id="GO:0016757">
    <property type="term" value="F:glycosyltransferase activity"/>
    <property type="evidence" value="ECO:0007669"/>
    <property type="project" value="UniProtKB-KW"/>
</dbReference>
<keyword evidence="6 9" id="KW-0133">Cell shape</keyword>
<evidence type="ECO:0000256" key="3">
    <source>
        <dbReference type="ARBA" id="ARBA00022676"/>
    </source>
</evidence>
<evidence type="ECO:0000256" key="7">
    <source>
        <dbReference type="ARBA" id="ARBA00022984"/>
    </source>
</evidence>
<sequence>MCLRKSLLAKIKFQTTYHAIESIQFQYMQMMKPVVTLLILLLKLILILTPLHALAKNWILPPNDVDIFGEIQITAANHEETLLDIARHHEIGQDEILLANPNVNRWLPEQGAEVVIPSRYILPQAPRSGLVINLPEMRLYYFPKAIKDNKPRIITYPVSIGRMDWKTPLGKTTIIRKQKDPTWTPPQSLRNEAMANEGKILPAVVPAGPDNPLGRYALYLGLPGYLIHSTNKPFGVGMRVTHGCIRMYPENIEELFAIIPVSTPVYIVNQPIKLGWLEKNLYIELHPPLEEDSTDADPTLYIQEAYAAVQSFLQKTGGLPDEESIPSIQIDQTALDEAIERMDGIPTLISIEQ</sequence>
<keyword evidence="5" id="KW-0378">Hydrolase</keyword>
<evidence type="ECO:0000256" key="4">
    <source>
        <dbReference type="ARBA" id="ARBA00022679"/>
    </source>
</evidence>
<dbReference type="GO" id="GO:0008360">
    <property type="term" value="P:regulation of cell shape"/>
    <property type="evidence" value="ECO:0007669"/>
    <property type="project" value="UniProtKB-UniRule"/>
</dbReference>
<evidence type="ECO:0000256" key="2">
    <source>
        <dbReference type="ARBA" id="ARBA00005992"/>
    </source>
</evidence>
<evidence type="ECO:0000256" key="1">
    <source>
        <dbReference type="ARBA" id="ARBA00004752"/>
    </source>
</evidence>
<dbReference type="PANTHER" id="PTHR30582">
    <property type="entry name" value="L,D-TRANSPEPTIDASE"/>
    <property type="match status" value="1"/>
</dbReference>
<protein>
    <recommendedName>
        <fullName evidence="10">L,D-TPase catalytic domain-containing protein</fullName>
    </recommendedName>
</protein>
<comment type="similarity">
    <text evidence="2">Belongs to the YkuD family.</text>
</comment>
<dbReference type="GO" id="GO:0018104">
    <property type="term" value="P:peptidoglycan-protein cross-linking"/>
    <property type="evidence" value="ECO:0007669"/>
    <property type="project" value="TreeGrafter"/>
</dbReference>
<keyword evidence="8 9" id="KW-0961">Cell wall biogenesis/degradation</keyword>
<evidence type="ECO:0000256" key="9">
    <source>
        <dbReference type="PROSITE-ProRule" id="PRU01373"/>
    </source>
</evidence>
<feature type="domain" description="L,D-TPase catalytic" evidence="10">
    <location>
        <begin position="128"/>
        <end position="268"/>
    </location>
</feature>
<dbReference type="SUPFAM" id="SSF141523">
    <property type="entry name" value="L,D-transpeptidase catalytic domain-like"/>
    <property type="match status" value="1"/>
</dbReference>
<evidence type="ECO:0000256" key="6">
    <source>
        <dbReference type="ARBA" id="ARBA00022960"/>
    </source>
</evidence>